<reference evidence="7" key="1">
    <citation type="submission" date="2025-08" db="UniProtKB">
        <authorList>
            <consortium name="RefSeq"/>
        </authorList>
    </citation>
    <scope>IDENTIFICATION</scope>
</reference>
<feature type="region of interest" description="Disordered" evidence="4">
    <location>
        <begin position="285"/>
        <end position="304"/>
    </location>
</feature>
<keyword evidence="2" id="KW-0805">Transcription regulation</keyword>
<accession>A0AB40AVP1</accession>
<dbReference type="InterPro" id="IPR011598">
    <property type="entry name" value="bHLH_dom"/>
</dbReference>
<feature type="domain" description="BHLH" evidence="5">
    <location>
        <begin position="111"/>
        <end position="160"/>
    </location>
</feature>
<dbReference type="Gene3D" id="4.10.280.10">
    <property type="entry name" value="Helix-loop-helix DNA-binding domain"/>
    <property type="match status" value="1"/>
</dbReference>
<evidence type="ECO:0000256" key="4">
    <source>
        <dbReference type="SAM" id="MobiDB-lite"/>
    </source>
</evidence>
<dbReference type="InterPro" id="IPR044658">
    <property type="entry name" value="bHLH92/bHLH041-like"/>
</dbReference>
<organism evidence="6 7">
    <name type="scientific">Dioscorea cayennensis subsp. rotundata</name>
    <name type="common">White Guinea yam</name>
    <name type="synonym">Dioscorea rotundata</name>
    <dbReference type="NCBI Taxonomy" id="55577"/>
    <lineage>
        <taxon>Eukaryota</taxon>
        <taxon>Viridiplantae</taxon>
        <taxon>Streptophyta</taxon>
        <taxon>Embryophyta</taxon>
        <taxon>Tracheophyta</taxon>
        <taxon>Spermatophyta</taxon>
        <taxon>Magnoliopsida</taxon>
        <taxon>Liliopsida</taxon>
        <taxon>Dioscoreales</taxon>
        <taxon>Dioscoreaceae</taxon>
        <taxon>Dioscorea</taxon>
    </lineage>
</organism>
<evidence type="ECO:0000256" key="3">
    <source>
        <dbReference type="ARBA" id="ARBA00023163"/>
    </source>
</evidence>
<dbReference type="RefSeq" id="XP_039118902.1">
    <property type="nucleotide sequence ID" value="XM_039262968.1"/>
</dbReference>
<dbReference type="CDD" id="cd11393">
    <property type="entry name" value="bHLH_AtbHLH_like"/>
    <property type="match status" value="1"/>
</dbReference>
<dbReference type="AlphaFoldDB" id="A0AB40AVP1"/>
<gene>
    <name evidence="7" type="primary">LOC120255062</name>
</gene>
<sequence>MDPFSFQDEIMQLEDIYFPIFSPDPFAFIPIATETEIQSPASVLLSKKERADYIASCFVEYSRAKDEHVRRNLELKSNEWRNIHGRVIEYLRKIPQPNNPKMKMSVKGNCSRLFRHMMKERLRRENISQCYADLHSIILPRPKADKNSIVQSAAVYLKELLMIKEELHRQNKMLRKKIIDTGNILQSKGLDSRTELEMKDDNMSIEETKIEVQLMNPVSTMDSMIEALQCMKGMGVKAMSIHSKVFGDELATVMTINTKVEKSEVRRAVEGNPVEMERKLRLQLQSKGSVGPNNKATTTTPSPHTCTITLRAMKKVQSSNQNNY</sequence>
<dbReference type="SMART" id="SM00353">
    <property type="entry name" value="HLH"/>
    <property type="match status" value="1"/>
</dbReference>
<evidence type="ECO:0000259" key="5">
    <source>
        <dbReference type="PROSITE" id="PS50888"/>
    </source>
</evidence>
<keyword evidence="6" id="KW-1185">Reference proteome</keyword>
<dbReference type="Pfam" id="PF00010">
    <property type="entry name" value="HLH"/>
    <property type="match status" value="1"/>
</dbReference>
<dbReference type="GO" id="GO:0046983">
    <property type="term" value="F:protein dimerization activity"/>
    <property type="evidence" value="ECO:0007669"/>
    <property type="project" value="InterPro"/>
</dbReference>
<protein>
    <submittedName>
        <fullName evidence="7">Transcription factor bHLH92-like</fullName>
    </submittedName>
</protein>
<name>A0AB40AVP1_DIOCR</name>
<evidence type="ECO:0000256" key="2">
    <source>
        <dbReference type="ARBA" id="ARBA00023015"/>
    </source>
</evidence>
<dbReference type="SUPFAM" id="SSF47459">
    <property type="entry name" value="HLH, helix-loop-helix DNA-binding domain"/>
    <property type="match status" value="1"/>
</dbReference>
<dbReference type="PROSITE" id="PS50888">
    <property type="entry name" value="BHLH"/>
    <property type="match status" value="1"/>
</dbReference>
<evidence type="ECO:0000256" key="1">
    <source>
        <dbReference type="ARBA" id="ARBA00005510"/>
    </source>
</evidence>
<dbReference type="InterPro" id="IPR036638">
    <property type="entry name" value="HLH_DNA-bd_sf"/>
</dbReference>
<proteinExistence type="inferred from homology"/>
<dbReference type="Proteomes" id="UP001515500">
    <property type="component" value="Unplaced"/>
</dbReference>
<dbReference type="PANTHER" id="PTHR46665:SF6">
    <property type="entry name" value="TRANSCRIPTION FACTOR BHLH92"/>
    <property type="match status" value="1"/>
</dbReference>
<evidence type="ECO:0000313" key="6">
    <source>
        <dbReference type="Proteomes" id="UP001515500"/>
    </source>
</evidence>
<evidence type="ECO:0000313" key="7">
    <source>
        <dbReference type="RefSeq" id="XP_039118902.1"/>
    </source>
</evidence>
<dbReference type="PANTHER" id="PTHR46665">
    <property type="entry name" value="TRANSCRIPTION FACTOR BHLH041-RELATED-RELATED"/>
    <property type="match status" value="1"/>
</dbReference>
<feature type="compositionally biased region" description="Polar residues" evidence="4">
    <location>
        <begin position="285"/>
        <end position="296"/>
    </location>
</feature>
<comment type="similarity">
    <text evidence="1">Belongs to the bHLH protein family.</text>
</comment>
<dbReference type="GeneID" id="120255062"/>
<keyword evidence="3" id="KW-0804">Transcription</keyword>
<dbReference type="InterPro" id="IPR045239">
    <property type="entry name" value="bHLH95_bHLH"/>
</dbReference>